<dbReference type="Gene3D" id="1.10.260.40">
    <property type="entry name" value="lambda repressor-like DNA-binding domains"/>
    <property type="match status" value="1"/>
</dbReference>
<dbReference type="EMBL" id="AVQD01000014">
    <property type="protein sequence ID" value="KOA39552.1"/>
    <property type="molecule type" value="Genomic_DNA"/>
</dbReference>
<proteinExistence type="predicted"/>
<name>A0A0L7AWE1_BIFBR</name>
<dbReference type="GO" id="GO:0003677">
    <property type="term" value="F:DNA binding"/>
    <property type="evidence" value="ECO:0007669"/>
    <property type="project" value="InterPro"/>
</dbReference>
<comment type="caution">
    <text evidence="1">The sequence shown here is derived from an EMBL/GenBank/DDBJ whole genome shotgun (WGS) entry which is preliminary data.</text>
</comment>
<dbReference type="AlphaFoldDB" id="A0A0L7AWE1"/>
<dbReference type="InterPro" id="IPR001387">
    <property type="entry name" value="Cro/C1-type_HTH"/>
</dbReference>
<evidence type="ECO:0000313" key="1">
    <source>
        <dbReference type="EMBL" id="KOA39552.1"/>
    </source>
</evidence>
<dbReference type="CDD" id="cd00093">
    <property type="entry name" value="HTH_XRE"/>
    <property type="match status" value="1"/>
</dbReference>
<dbReference type="SUPFAM" id="SSF47413">
    <property type="entry name" value="lambda repressor-like DNA-binding domains"/>
    <property type="match status" value="1"/>
</dbReference>
<dbReference type="InterPro" id="IPR010982">
    <property type="entry name" value="Lambda_DNA-bd_dom_sf"/>
</dbReference>
<dbReference type="PATRIC" id="fig|1365965.3.peg.1744"/>
<accession>A0A0L7AWE1</accession>
<sequence>MTSEPSATETASTGQLSALNINVGANVTELRENKHLSMYDVAKAMKKLDHSWSKTTLFNIEHNSRRLQAVEAFDLLRCMGYRPETDLMLLYRDSPSQVDLSIEDCAFAGHKCEVCWSEYRKSRELAEASLDEATQAGTITKERADNLRINLRTWEQSFQELIQENREADGSDCHPLTADPEAGSFIKKVDAIAPAPTR</sequence>
<evidence type="ECO:0000313" key="2">
    <source>
        <dbReference type="Proteomes" id="UP000037193"/>
    </source>
</evidence>
<organism evidence="1 2">
    <name type="scientific">Bifidobacterium breve MCC 1128</name>
    <dbReference type="NCBI Taxonomy" id="1365965"/>
    <lineage>
        <taxon>Bacteria</taxon>
        <taxon>Bacillati</taxon>
        <taxon>Actinomycetota</taxon>
        <taxon>Actinomycetes</taxon>
        <taxon>Bifidobacteriales</taxon>
        <taxon>Bifidobacteriaceae</taxon>
        <taxon>Bifidobacterium</taxon>
    </lineage>
</organism>
<dbReference type="RefSeq" id="WP_003831759.1">
    <property type="nucleotide sequence ID" value="NZ_AVQD01000014.1"/>
</dbReference>
<protein>
    <submittedName>
        <fullName evidence="1">Uncharacterized protein</fullName>
    </submittedName>
</protein>
<reference evidence="1 2" key="1">
    <citation type="journal article" date="2015" name="Int J Genomics">
        <title>Comparative Genomics Revealed Genetic Diversity and Species/Strain-Level Differences in Carbohydrate Metabolism of Three Probiotic Bifidobacterial Species.</title>
        <authorList>
            <person name="Odamaki T."/>
            <person name="Horigome A."/>
            <person name="Sugahara H."/>
            <person name="Hashikura N."/>
            <person name="Minami J."/>
            <person name="Xiao J.Z."/>
            <person name="Abe F."/>
        </authorList>
    </citation>
    <scope>NUCLEOTIDE SEQUENCE [LARGE SCALE GENOMIC DNA]</scope>
    <source>
        <strain evidence="1 2">MCC 1128</strain>
    </source>
</reference>
<dbReference type="Proteomes" id="UP000037193">
    <property type="component" value="Unassembled WGS sequence"/>
</dbReference>
<gene>
    <name evidence="1" type="ORF">BBM1128_08670</name>
</gene>